<dbReference type="HOGENOM" id="CLU_3235697_0_0_9"/>
<dbReference type="GO" id="GO:0003700">
    <property type="term" value="F:DNA-binding transcription factor activity"/>
    <property type="evidence" value="ECO:0007669"/>
    <property type="project" value="InterPro"/>
</dbReference>
<dbReference type="PATRIC" id="fig|1285586.5.peg.2763"/>
<dbReference type="AlphaFoldDB" id="R7ZCZ1"/>
<dbReference type="EMBL" id="AQPX01000020">
    <property type="protein sequence ID" value="EON71963.1"/>
    <property type="molecule type" value="Genomic_DNA"/>
</dbReference>
<accession>R7ZCZ1</accession>
<dbReference type="Gene3D" id="1.10.10.10">
    <property type="entry name" value="Winged helix-like DNA-binding domain superfamily/Winged helix DNA-binding domain"/>
    <property type="match status" value="1"/>
</dbReference>
<dbReference type="Proteomes" id="UP000013911">
    <property type="component" value="Unassembled WGS sequence"/>
</dbReference>
<evidence type="ECO:0000313" key="2">
    <source>
        <dbReference type="EMBL" id="EON71963.1"/>
    </source>
</evidence>
<evidence type="ECO:0000259" key="1">
    <source>
        <dbReference type="Pfam" id="PF04545"/>
    </source>
</evidence>
<dbReference type="Pfam" id="PF04545">
    <property type="entry name" value="Sigma70_r4"/>
    <property type="match status" value="1"/>
</dbReference>
<dbReference type="InterPro" id="IPR036388">
    <property type="entry name" value="WH-like_DNA-bd_sf"/>
</dbReference>
<proteinExistence type="predicted"/>
<feature type="domain" description="RNA polymerase sigma-70 region 4" evidence="1">
    <location>
        <begin position="3"/>
        <end position="34"/>
    </location>
</feature>
<name>R7ZCZ1_LYSSH</name>
<evidence type="ECO:0000313" key="3">
    <source>
        <dbReference type="Proteomes" id="UP000013911"/>
    </source>
</evidence>
<dbReference type="SUPFAM" id="SSF88659">
    <property type="entry name" value="Sigma3 and sigma4 domains of RNA polymerase sigma factors"/>
    <property type="match status" value="1"/>
</dbReference>
<dbReference type="InterPro" id="IPR007630">
    <property type="entry name" value="RNA_pol_sigma70_r4"/>
</dbReference>
<comment type="caution">
    <text evidence="2">The sequence shown here is derived from an EMBL/GenBank/DDBJ whole genome shotgun (WGS) entry which is preliminary data.</text>
</comment>
<dbReference type="GO" id="GO:0006352">
    <property type="term" value="P:DNA-templated transcription initiation"/>
    <property type="evidence" value="ECO:0007669"/>
    <property type="project" value="InterPro"/>
</dbReference>
<gene>
    <name evidence="2" type="ORF">H131_13503</name>
</gene>
<sequence length="43" mass="4999">MHHDLPQHDIAMILSIPIGTVKSRLHNAMKFLKEELKEDFDAK</sequence>
<organism evidence="2 3">
    <name type="scientific">Lysinibacillus sphaericus OT4b.31</name>
    <dbReference type="NCBI Taxonomy" id="1285586"/>
    <lineage>
        <taxon>Bacteria</taxon>
        <taxon>Bacillati</taxon>
        <taxon>Bacillota</taxon>
        <taxon>Bacilli</taxon>
        <taxon>Bacillales</taxon>
        <taxon>Bacillaceae</taxon>
        <taxon>Lysinibacillus</taxon>
    </lineage>
</organism>
<reference evidence="2 3" key="1">
    <citation type="submission" date="2013-04" db="EMBL/GenBank/DDBJ databases">
        <title>Draft genome of the heavy metal tolerant bacterium Lysinibacillus sphaericus strain OT4b.31.</title>
        <authorList>
            <person name="Pena-Montenegro T.D."/>
            <person name="Dussan J."/>
        </authorList>
    </citation>
    <scope>NUCLEOTIDE SEQUENCE [LARGE SCALE GENOMIC DNA]</scope>
    <source>
        <strain evidence="2 3">OT4b.31</strain>
    </source>
</reference>
<protein>
    <submittedName>
        <fullName evidence="2">ECF subfamily RNA polymerase sigma factor</fullName>
    </submittedName>
</protein>
<dbReference type="InterPro" id="IPR013324">
    <property type="entry name" value="RNA_pol_sigma_r3/r4-like"/>
</dbReference>